<accession>A0A914NTK6</accession>
<sequence>MWKRPKHWLFLLLLIFVNLIIIWIKFCDDSLEIKYSNKIIKNQNNYGDWANCSISKCLDLRKCLLHPERRLSIYVQPILRFVDLEEDLFKCSALPSSEFLEIRKIILQSEYNEEEASKACLILPGLDLLSLLDCPIENYIKLLNIAKSVLPINSNLILFNFLANEPYFNRLFPFPVIFVRICDALSDKYLSEIDEIIEISNFIFISDNLFLPQIFIWKALRGGAIPVILSDSILLPFSDLVDWSR</sequence>
<keyword evidence="1" id="KW-0472">Membrane</keyword>
<organism evidence="2 3">
    <name type="scientific">Meloidogyne incognita</name>
    <name type="common">Southern root-knot nematode worm</name>
    <name type="synonym">Oxyuris incognita</name>
    <dbReference type="NCBI Taxonomy" id="6306"/>
    <lineage>
        <taxon>Eukaryota</taxon>
        <taxon>Metazoa</taxon>
        <taxon>Ecdysozoa</taxon>
        <taxon>Nematoda</taxon>
        <taxon>Chromadorea</taxon>
        <taxon>Rhabditida</taxon>
        <taxon>Tylenchina</taxon>
        <taxon>Tylenchomorpha</taxon>
        <taxon>Tylenchoidea</taxon>
        <taxon>Meloidogynidae</taxon>
        <taxon>Meloidogyninae</taxon>
        <taxon>Meloidogyne</taxon>
        <taxon>Meloidogyne incognita group</taxon>
    </lineage>
</organism>
<evidence type="ECO:0000313" key="3">
    <source>
        <dbReference type="WBParaSite" id="Minc3s10364g44023"/>
    </source>
</evidence>
<dbReference type="Proteomes" id="UP000887563">
    <property type="component" value="Unplaced"/>
</dbReference>
<protein>
    <submittedName>
        <fullName evidence="3">Exostosin GT47 domain-containing protein</fullName>
    </submittedName>
</protein>
<keyword evidence="1" id="KW-1133">Transmembrane helix</keyword>
<name>A0A914NTK6_MELIC</name>
<keyword evidence="1" id="KW-0812">Transmembrane</keyword>
<reference evidence="3" key="1">
    <citation type="submission" date="2022-11" db="UniProtKB">
        <authorList>
            <consortium name="WormBaseParasite"/>
        </authorList>
    </citation>
    <scope>IDENTIFICATION</scope>
</reference>
<dbReference type="AlphaFoldDB" id="A0A914NTK6"/>
<dbReference type="WBParaSite" id="Minc3s10364g44023">
    <property type="protein sequence ID" value="Minc3s10364g44023"/>
    <property type="gene ID" value="Minc3s10364g44023"/>
</dbReference>
<keyword evidence="2" id="KW-1185">Reference proteome</keyword>
<evidence type="ECO:0000313" key="2">
    <source>
        <dbReference type="Proteomes" id="UP000887563"/>
    </source>
</evidence>
<evidence type="ECO:0000256" key="1">
    <source>
        <dbReference type="SAM" id="Phobius"/>
    </source>
</evidence>
<proteinExistence type="predicted"/>
<feature type="transmembrane region" description="Helical" evidence="1">
    <location>
        <begin position="7"/>
        <end position="26"/>
    </location>
</feature>